<keyword evidence="12" id="KW-0472">Membrane</keyword>
<accession>A0AAE0FYA4</accession>
<comment type="catalytic activity">
    <reaction evidence="13">
        <text>a 1,2-diacyl-sn-glycerol + H2O = a 2-acylglycerol + a fatty acid + H(+)</text>
        <dbReference type="Rhea" id="RHEA:33275"/>
        <dbReference type="ChEBI" id="CHEBI:15377"/>
        <dbReference type="ChEBI" id="CHEBI:15378"/>
        <dbReference type="ChEBI" id="CHEBI:17389"/>
        <dbReference type="ChEBI" id="CHEBI:17815"/>
        <dbReference type="ChEBI" id="CHEBI:28868"/>
        <dbReference type="EC" id="3.1.1.116"/>
    </reaction>
    <physiologicalReaction direction="left-to-right" evidence="13">
        <dbReference type="Rhea" id="RHEA:33276"/>
    </physiologicalReaction>
</comment>
<evidence type="ECO:0000256" key="6">
    <source>
        <dbReference type="ARBA" id="ARBA00022723"/>
    </source>
</evidence>
<feature type="domain" description="Fungal lipase-type" evidence="16">
    <location>
        <begin position="271"/>
        <end position="406"/>
    </location>
</feature>
<evidence type="ECO:0000256" key="3">
    <source>
        <dbReference type="ARBA" id="ARBA00022475"/>
    </source>
</evidence>
<dbReference type="GO" id="GO:0019369">
    <property type="term" value="P:arachidonate metabolic process"/>
    <property type="evidence" value="ECO:0007669"/>
    <property type="project" value="TreeGrafter"/>
</dbReference>
<dbReference type="PANTHER" id="PTHR45792:SF8">
    <property type="entry name" value="DIACYLGLYCEROL LIPASE-ALPHA"/>
    <property type="match status" value="1"/>
</dbReference>
<dbReference type="AlphaFoldDB" id="A0AAE0FYA4"/>
<dbReference type="Gene3D" id="3.40.50.1820">
    <property type="entry name" value="alpha/beta hydrolase"/>
    <property type="match status" value="1"/>
</dbReference>
<proteinExistence type="predicted"/>
<keyword evidence="5" id="KW-0812">Transmembrane</keyword>
<dbReference type="InterPro" id="IPR052214">
    <property type="entry name" value="DAG_Lipase-Related"/>
</dbReference>
<comment type="caution">
    <text evidence="17">The sequence shown here is derived from an EMBL/GenBank/DDBJ whole genome shotgun (WGS) entry which is preliminary data.</text>
</comment>
<sequence length="523" mass="57209">MEDPEADFEGSSEQKRRDSESVKRGLGLAKDVVTTGQVGVDVGFNIARQSTKMGFGIASGILGGLSRLMSETNGPNTTSKVLTGVQSVVQISAGITDVSLQGSHMITKHSLQASSELLSQFGATDGEIFKEILRALGLNNEFSDSLLAVAKLISSFQAGIDLTNISNNLAILLALQPPLEIASAEGDIRTTEEVVKYLPWAMSVFDKHVRKFVGLQEKHSDEEQDHLDYGIPFIAHICGIPDSDVLTYSTASEVYSPAHFVALDRKANAVVISFRGTLSIADSITDLLCHHEPYSFLGKAGVVHQGFAESARRLGPLLEPLVQRALLQLEWHAEDKTIVLTGHSLGAAVATSLTAYWIASEAFSGVRIRAYAFASPCVFSREIATHPALQNSIYSIVIGDDLVPRLCRGSAWYLRAKVLLLQQLLQENPQEYHRLVQLAQRPEADPLEKLTAYYSLEQKEDAVDERLYPAGLVLYSESPGRRGLCSSKMLRATPQEHLSDILLSPNMFSDHLPSVYMELYPKV</sequence>
<dbReference type="CDD" id="cd00519">
    <property type="entry name" value="Lipase_3"/>
    <property type="match status" value="1"/>
</dbReference>
<comment type="cofactor">
    <cofactor evidence="1">
        <name>Ca(2+)</name>
        <dbReference type="ChEBI" id="CHEBI:29108"/>
    </cofactor>
</comment>
<dbReference type="InterPro" id="IPR002921">
    <property type="entry name" value="Fungal_lipase-type"/>
</dbReference>
<evidence type="ECO:0000313" key="17">
    <source>
        <dbReference type="EMBL" id="KAK3268075.1"/>
    </source>
</evidence>
<dbReference type="EMBL" id="LGRX02012033">
    <property type="protein sequence ID" value="KAK3268075.1"/>
    <property type="molecule type" value="Genomic_DNA"/>
</dbReference>
<dbReference type="Proteomes" id="UP001190700">
    <property type="component" value="Unassembled WGS sequence"/>
</dbReference>
<name>A0AAE0FYA4_9CHLO</name>
<gene>
    <name evidence="17" type="ORF">CYMTET_23400</name>
</gene>
<evidence type="ECO:0000256" key="9">
    <source>
        <dbReference type="ARBA" id="ARBA00022963"/>
    </source>
</evidence>
<keyword evidence="9" id="KW-0442">Lipid degradation</keyword>
<dbReference type="SUPFAM" id="SSF53474">
    <property type="entry name" value="alpha/beta-Hydrolases"/>
    <property type="match status" value="1"/>
</dbReference>
<evidence type="ECO:0000256" key="4">
    <source>
        <dbReference type="ARBA" id="ARBA00022553"/>
    </source>
</evidence>
<evidence type="ECO:0000256" key="8">
    <source>
        <dbReference type="ARBA" id="ARBA00022837"/>
    </source>
</evidence>
<dbReference type="EC" id="3.1.1.116" evidence="14"/>
<evidence type="ECO:0000256" key="10">
    <source>
        <dbReference type="ARBA" id="ARBA00022989"/>
    </source>
</evidence>
<keyword evidence="18" id="KW-1185">Reference proteome</keyword>
<keyword evidence="11" id="KW-0443">Lipid metabolism</keyword>
<keyword evidence="6" id="KW-0479">Metal-binding</keyword>
<evidence type="ECO:0000256" key="15">
    <source>
        <dbReference type="SAM" id="MobiDB-lite"/>
    </source>
</evidence>
<protein>
    <recommendedName>
        <fullName evidence="14">sn-1-specific diacylglycerol lipase</fullName>
        <ecNumber evidence="14">3.1.1.116</ecNumber>
    </recommendedName>
</protein>
<evidence type="ECO:0000256" key="14">
    <source>
        <dbReference type="ARBA" id="ARBA00026104"/>
    </source>
</evidence>
<evidence type="ECO:0000313" key="18">
    <source>
        <dbReference type="Proteomes" id="UP001190700"/>
    </source>
</evidence>
<dbReference type="InterPro" id="IPR029058">
    <property type="entry name" value="AB_hydrolase_fold"/>
</dbReference>
<dbReference type="GO" id="GO:0005886">
    <property type="term" value="C:plasma membrane"/>
    <property type="evidence" value="ECO:0007669"/>
    <property type="project" value="UniProtKB-SubCell"/>
</dbReference>
<keyword evidence="10" id="KW-1133">Transmembrane helix</keyword>
<feature type="compositionally biased region" description="Basic and acidic residues" evidence="15">
    <location>
        <begin position="12"/>
        <end position="23"/>
    </location>
</feature>
<dbReference type="GO" id="GO:0046872">
    <property type="term" value="F:metal ion binding"/>
    <property type="evidence" value="ECO:0007669"/>
    <property type="project" value="UniProtKB-KW"/>
</dbReference>
<dbReference type="PANTHER" id="PTHR45792">
    <property type="entry name" value="DIACYLGLYCEROL LIPASE HOMOLOG-RELATED"/>
    <property type="match status" value="1"/>
</dbReference>
<keyword evidence="4" id="KW-0597">Phosphoprotein</keyword>
<evidence type="ECO:0000256" key="2">
    <source>
        <dbReference type="ARBA" id="ARBA00004651"/>
    </source>
</evidence>
<organism evidence="17 18">
    <name type="scientific">Cymbomonas tetramitiformis</name>
    <dbReference type="NCBI Taxonomy" id="36881"/>
    <lineage>
        <taxon>Eukaryota</taxon>
        <taxon>Viridiplantae</taxon>
        <taxon>Chlorophyta</taxon>
        <taxon>Pyramimonadophyceae</taxon>
        <taxon>Pyramimonadales</taxon>
        <taxon>Pyramimonadaceae</taxon>
        <taxon>Cymbomonas</taxon>
    </lineage>
</organism>
<evidence type="ECO:0000256" key="13">
    <source>
        <dbReference type="ARBA" id="ARBA00024531"/>
    </source>
</evidence>
<keyword evidence="3" id="KW-1003">Cell membrane</keyword>
<evidence type="ECO:0000256" key="7">
    <source>
        <dbReference type="ARBA" id="ARBA00022801"/>
    </source>
</evidence>
<feature type="region of interest" description="Disordered" evidence="15">
    <location>
        <begin position="1"/>
        <end position="24"/>
    </location>
</feature>
<dbReference type="GO" id="GO:0046340">
    <property type="term" value="P:diacylglycerol catabolic process"/>
    <property type="evidence" value="ECO:0007669"/>
    <property type="project" value="TreeGrafter"/>
</dbReference>
<evidence type="ECO:0000256" key="5">
    <source>
        <dbReference type="ARBA" id="ARBA00022692"/>
    </source>
</evidence>
<reference evidence="17 18" key="1">
    <citation type="journal article" date="2015" name="Genome Biol. Evol.">
        <title>Comparative Genomics of a Bacterivorous Green Alga Reveals Evolutionary Causalities and Consequences of Phago-Mixotrophic Mode of Nutrition.</title>
        <authorList>
            <person name="Burns J.A."/>
            <person name="Paasch A."/>
            <person name="Narechania A."/>
            <person name="Kim E."/>
        </authorList>
    </citation>
    <scope>NUCLEOTIDE SEQUENCE [LARGE SCALE GENOMIC DNA]</scope>
    <source>
        <strain evidence="17 18">PLY_AMNH</strain>
    </source>
</reference>
<dbReference type="GO" id="GO:0016298">
    <property type="term" value="F:lipase activity"/>
    <property type="evidence" value="ECO:0007669"/>
    <property type="project" value="TreeGrafter"/>
</dbReference>
<comment type="subcellular location">
    <subcellularLocation>
        <location evidence="2">Cell membrane</location>
        <topology evidence="2">Multi-pass membrane protein</topology>
    </subcellularLocation>
</comment>
<dbReference type="Pfam" id="PF01764">
    <property type="entry name" value="Lipase_3"/>
    <property type="match status" value="1"/>
</dbReference>
<evidence type="ECO:0000259" key="16">
    <source>
        <dbReference type="Pfam" id="PF01764"/>
    </source>
</evidence>
<evidence type="ECO:0000256" key="11">
    <source>
        <dbReference type="ARBA" id="ARBA00023098"/>
    </source>
</evidence>
<keyword evidence="8" id="KW-0106">Calcium</keyword>
<feature type="compositionally biased region" description="Acidic residues" evidence="15">
    <location>
        <begin position="1"/>
        <end position="10"/>
    </location>
</feature>
<evidence type="ECO:0000256" key="1">
    <source>
        <dbReference type="ARBA" id="ARBA00001913"/>
    </source>
</evidence>
<evidence type="ECO:0000256" key="12">
    <source>
        <dbReference type="ARBA" id="ARBA00023136"/>
    </source>
</evidence>
<keyword evidence="7" id="KW-0378">Hydrolase</keyword>